<evidence type="ECO:0000313" key="3">
    <source>
        <dbReference type="EMBL" id="HFM96915.1"/>
    </source>
</evidence>
<name>A0A7C3PDE1_9CYAN</name>
<dbReference type="AlphaFoldDB" id="A0A7C3PDE1"/>
<keyword evidence="2" id="KW-0732">Signal</keyword>
<keyword evidence="1" id="KW-0812">Transmembrane</keyword>
<evidence type="ECO:0000256" key="2">
    <source>
        <dbReference type="SAM" id="SignalP"/>
    </source>
</evidence>
<organism evidence="3">
    <name type="scientific">Oscillatoriales cyanobacterium SpSt-418</name>
    <dbReference type="NCBI Taxonomy" id="2282169"/>
    <lineage>
        <taxon>Bacteria</taxon>
        <taxon>Bacillati</taxon>
        <taxon>Cyanobacteriota</taxon>
        <taxon>Cyanophyceae</taxon>
        <taxon>Oscillatoriophycideae</taxon>
        <taxon>Oscillatoriales</taxon>
    </lineage>
</organism>
<dbReference type="EMBL" id="DSRU01000049">
    <property type="protein sequence ID" value="HFM96915.1"/>
    <property type="molecule type" value="Genomic_DNA"/>
</dbReference>
<gene>
    <name evidence="3" type="ORF">ENR64_03950</name>
</gene>
<feature type="transmembrane region" description="Helical" evidence="1">
    <location>
        <begin position="36"/>
        <end position="54"/>
    </location>
</feature>
<keyword evidence="1" id="KW-1133">Transmembrane helix</keyword>
<feature type="chain" id="PRO_5027773345" evidence="2">
    <location>
        <begin position="27"/>
        <end position="60"/>
    </location>
</feature>
<proteinExistence type="predicted"/>
<feature type="signal peptide" evidence="2">
    <location>
        <begin position="1"/>
        <end position="26"/>
    </location>
</feature>
<protein>
    <submittedName>
        <fullName evidence="3">Uncharacterized protein</fullName>
    </submittedName>
</protein>
<reference evidence="3" key="1">
    <citation type="journal article" date="2020" name="mSystems">
        <title>Genome- and Community-Level Interaction Insights into Carbon Utilization and Element Cycling Functions of Hydrothermarchaeota in Hydrothermal Sediment.</title>
        <authorList>
            <person name="Zhou Z."/>
            <person name="Liu Y."/>
            <person name="Xu W."/>
            <person name="Pan J."/>
            <person name="Luo Z.H."/>
            <person name="Li M."/>
        </authorList>
    </citation>
    <scope>NUCLEOTIDE SEQUENCE [LARGE SCALE GENOMIC DNA]</scope>
    <source>
        <strain evidence="3">SpSt-418</strain>
    </source>
</reference>
<evidence type="ECO:0000256" key="1">
    <source>
        <dbReference type="SAM" id="Phobius"/>
    </source>
</evidence>
<sequence>MPIRFLRIVFLAVLLLGTAFSAVAFAQGGEMAPSQSPVQVIVQIFVTTIVLKVLSRFDLP</sequence>
<comment type="caution">
    <text evidence="3">The sequence shown here is derived from an EMBL/GenBank/DDBJ whole genome shotgun (WGS) entry which is preliminary data.</text>
</comment>
<keyword evidence="1" id="KW-0472">Membrane</keyword>
<accession>A0A7C3PDE1</accession>